<dbReference type="SUPFAM" id="SSF57756">
    <property type="entry name" value="Retrovirus zinc finger-like domains"/>
    <property type="match status" value="1"/>
</dbReference>
<name>A0A2N9GWD8_FAGSY</name>
<dbReference type="GO" id="GO:0003676">
    <property type="term" value="F:nucleic acid binding"/>
    <property type="evidence" value="ECO:0007669"/>
    <property type="project" value="InterPro"/>
</dbReference>
<keyword evidence="1" id="KW-0863">Zinc-finger</keyword>
<evidence type="ECO:0000256" key="2">
    <source>
        <dbReference type="SAM" id="MobiDB-lite"/>
    </source>
</evidence>
<feature type="region of interest" description="Disordered" evidence="2">
    <location>
        <begin position="263"/>
        <end position="314"/>
    </location>
</feature>
<dbReference type="SMART" id="SM00343">
    <property type="entry name" value="ZnF_C2HC"/>
    <property type="match status" value="1"/>
</dbReference>
<dbReference type="Pfam" id="PF07727">
    <property type="entry name" value="RVT_2"/>
    <property type="match status" value="1"/>
</dbReference>
<dbReference type="InterPro" id="IPR036875">
    <property type="entry name" value="Znf_CCHC_sf"/>
</dbReference>
<evidence type="ECO:0000259" key="3">
    <source>
        <dbReference type="PROSITE" id="PS50158"/>
    </source>
</evidence>
<keyword evidence="1" id="KW-0862">Zinc</keyword>
<evidence type="ECO:0000313" key="4">
    <source>
        <dbReference type="EMBL" id="SPD03624.1"/>
    </source>
</evidence>
<dbReference type="AlphaFoldDB" id="A0A2N9GWD8"/>
<dbReference type="InterPro" id="IPR001878">
    <property type="entry name" value="Znf_CCHC"/>
</dbReference>
<dbReference type="Pfam" id="PF14223">
    <property type="entry name" value="Retrotran_gag_2"/>
    <property type="match status" value="1"/>
</dbReference>
<reference evidence="4" key="1">
    <citation type="submission" date="2018-02" db="EMBL/GenBank/DDBJ databases">
        <authorList>
            <person name="Cohen D.B."/>
            <person name="Kent A.D."/>
        </authorList>
    </citation>
    <scope>NUCLEOTIDE SEQUENCE</scope>
</reference>
<evidence type="ECO:0000256" key="1">
    <source>
        <dbReference type="PROSITE-ProRule" id="PRU00047"/>
    </source>
</evidence>
<feature type="compositionally biased region" description="Basic and acidic residues" evidence="2">
    <location>
        <begin position="285"/>
        <end position="302"/>
    </location>
</feature>
<dbReference type="Gene3D" id="4.10.60.10">
    <property type="entry name" value="Zinc finger, CCHC-type"/>
    <property type="match status" value="1"/>
</dbReference>
<dbReference type="Pfam" id="PF25597">
    <property type="entry name" value="SH3_retrovirus"/>
    <property type="match status" value="1"/>
</dbReference>
<dbReference type="EMBL" id="OIVN01002438">
    <property type="protein sequence ID" value="SPD03624.1"/>
    <property type="molecule type" value="Genomic_DNA"/>
</dbReference>
<dbReference type="InterPro" id="IPR057670">
    <property type="entry name" value="SH3_retrovirus"/>
</dbReference>
<keyword evidence="1" id="KW-0479">Metal-binding</keyword>
<dbReference type="PROSITE" id="PS50158">
    <property type="entry name" value="ZF_CCHC"/>
    <property type="match status" value="1"/>
</dbReference>
<dbReference type="InterPro" id="IPR013103">
    <property type="entry name" value="RVT_2"/>
</dbReference>
<sequence length="485" mass="55943">MSTRFTNIVNCLKSLGKIYTNEENVRKILRSLPKRWEAKKTAIYEARDLKVLSLDELFGSLMTYELEMNSKVEEEEVKPKKNFTLKSFYHDHDNSEEESDEEEKIALMTRKFKKFLKKKKGFGRRFPKKGENSGESSKNESPICYKCKKPGHYKNECPQVDKENMKYKKKALKATWDDSNGSDSDNDSSDNEIANLCLLGYINKSDTSEDEDNLGKFDAKSDEGIFLGYSSNSKAYRVFNKRTMVLDESMHVVFDEANPFYVKNAGDDEPNPLDNEASKSNQIELSEKDKEQVDEPKDEEKAFPPTDNEELPKSWNVVHGHPKDLIIGEIEHGVSTRSKLKNICNNMAFLSQIEPKNINEVIEDESWILAMQEELNQFERNKVWTLAPRPKDHSVIGTKWVFRNKKDEEGTIVRNKARLVAQGYNQEEGIDYGDTYAPFARLEAIRMLLAFACFKDFKLFQMDVKSSFLNGFIAEEVYVEQPPGF</sequence>
<accession>A0A2N9GWD8</accession>
<protein>
    <recommendedName>
        <fullName evidence="3">CCHC-type domain-containing protein</fullName>
    </recommendedName>
</protein>
<dbReference type="GO" id="GO:0008270">
    <property type="term" value="F:zinc ion binding"/>
    <property type="evidence" value="ECO:0007669"/>
    <property type="project" value="UniProtKB-KW"/>
</dbReference>
<dbReference type="Pfam" id="PF00098">
    <property type="entry name" value="zf-CCHC"/>
    <property type="match status" value="1"/>
</dbReference>
<proteinExistence type="predicted"/>
<gene>
    <name evidence="4" type="ORF">FSB_LOCUS31506</name>
</gene>
<organism evidence="4">
    <name type="scientific">Fagus sylvatica</name>
    <name type="common">Beechnut</name>
    <dbReference type="NCBI Taxonomy" id="28930"/>
    <lineage>
        <taxon>Eukaryota</taxon>
        <taxon>Viridiplantae</taxon>
        <taxon>Streptophyta</taxon>
        <taxon>Embryophyta</taxon>
        <taxon>Tracheophyta</taxon>
        <taxon>Spermatophyta</taxon>
        <taxon>Magnoliopsida</taxon>
        <taxon>eudicotyledons</taxon>
        <taxon>Gunneridae</taxon>
        <taxon>Pentapetalae</taxon>
        <taxon>rosids</taxon>
        <taxon>fabids</taxon>
        <taxon>Fagales</taxon>
        <taxon>Fagaceae</taxon>
        <taxon>Fagus</taxon>
    </lineage>
</organism>
<feature type="domain" description="CCHC-type" evidence="3">
    <location>
        <begin position="144"/>
        <end position="159"/>
    </location>
</feature>